<sequence length="103" mass="11308">MRRSLDVSSILSSDDLADYDVISDGPRSLESSIADLGHVDGLDIHEPMPLAAAKEKFDTVSLSTEDIQTYVQRAIGSSATSSQRHRDGETRAIRVYVEGYLDH</sequence>
<dbReference type="EMBL" id="LUGG01000006">
    <property type="protein sequence ID" value="OBZ74259.1"/>
    <property type="molecule type" value="Genomic_DNA"/>
</dbReference>
<organism evidence="1 2">
    <name type="scientific">Grifola frondosa</name>
    <name type="common">Maitake</name>
    <name type="synonym">Polyporus frondosus</name>
    <dbReference type="NCBI Taxonomy" id="5627"/>
    <lineage>
        <taxon>Eukaryota</taxon>
        <taxon>Fungi</taxon>
        <taxon>Dikarya</taxon>
        <taxon>Basidiomycota</taxon>
        <taxon>Agaricomycotina</taxon>
        <taxon>Agaricomycetes</taxon>
        <taxon>Polyporales</taxon>
        <taxon>Grifolaceae</taxon>
        <taxon>Grifola</taxon>
    </lineage>
</organism>
<evidence type="ECO:0000313" key="1">
    <source>
        <dbReference type="EMBL" id="OBZ74259.1"/>
    </source>
</evidence>
<comment type="caution">
    <text evidence="1">The sequence shown here is derived from an EMBL/GenBank/DDBJ whole genome shotgun (WGS) entry which is preliminary data.</text>
</comment>
<reference evidence="1 2" key="1">
    <citation type="submission" date="2016-03" db="EMBL/GenBank/DDBJ databases">
        <title>Whole genome sequencing of Grifola frondosa 9006-11.</title>
        <authorList>
            <person name="Min B."/>
            <person name="Park H."/>
            <person name="Kim J.-G."/>
            <person name="Cho H."/>
            <person name="Oh Y.-L."/>
            <person name="Kong W.-S."/>
            <person name="Choi I.-G."/>
        </authorList>
    </citation>
    <scope>NUCLEOTIDE SEQUENCE [LARGE SCALE GENOMIC DNA]</scope>
    <source>
        <strain evidence="1 2">9006-11</strain>
    </source>
</reference>
<evidence type="ECO:0000313" key="2">
    <source>
        <dbReference type="Proteomes" id="UP000092993"/>
    </source>
</evidence>
<dbReference type="AlphaFoldDB" id="A0A1C7MCY9"/>
<gene>
    <name evidence="1" type="ORF">A0H81_06036</name>
</gene>
<dbReference type="STRING" id="5627.A0A1C7MCY9"/>
<name>A0A1C7MCY9_GRIFR</name>
<protein>
    <submittedName>
        <fullName evidence="1">Uncharacterized protein</fullName>
    </submittedName>
</protein>
<accession>A0A1C7MCY9</accession>
<dbReference type="Proteomes" id="UP000092993">
    <property type="component" value="Unassembled WGS sequence"/>
</dbReference>
<proteinExistence type="predicted"/>
<keyword evidence="2" id="KW-1185">Reference proteome</keyword>